<proteinExistence type="predicted"/>
<feature type="region of interest" description="Disordered" evidence="1">
    <location>
        <begin position="273"/>
        <end position="293"/>
    </location>
</feature>
<name>A0A159Z7L0_9RHOB</name>
<sequence>MGRQTAAAVRELQQAQIAGGADPDLDAEPDALYRAGLKPVSGEAGSCNGRARPYRVRWTVTKEIWRPWWPAAHRRRRQTLSLRSQRALGDASDRPAAAERFGALNPHETAWEGEGGPRPKPLRRAINPGRPPPHPSRTGSGSDRVGSDQTRPDRAFHQRCRHWQSAGRSGYLHPARTGTPRSGRHPDLAFLRRSGALREERGMAAALAASMSCPPPRTDRSHGSRFAHHLAGPGAPGSPCNPLQAGHLRSGRLPALSRACRPGGDHRQVGVHGVQRGASRAQTPGGLPLFLPA</sequence>
<dbReference type="KEGG" id="daa:AKL17_4228"/>
<accession>A0A159Z7L0</accession>
<dbReference type="AlphaFoldDB" id="A0A159Z7L0"/>
<dbReference type="Proteomes" id="UP000076128">
    <property type="component" value="Chromosome"/>
</dbReference>
<reference evidence="2 3" key="1">
    <citation type="submission" date="2015-09" db="EMBL/GenBank/DDBJ databases">
        <title>Complete genome sequence of Defluviimonas alba cai42t isolated from an oilfield in Xinjiang.</title>
        <authorList>
            <person name="Geng S."/>
            <person name="Pan X."/>
            <person name="Wu X."/>
        </authorList>
    </citation>
    <scope>NUCLEOTIDE SEQUENCE [LARGE SCALE GENOMIC DNA]</scope>
    <source>
        <strain evidence="3">cai42</strain>
    </source>
</reference>
<protein>
    <submittedName>
        <fullName evidence="2">Uncharacterized protein</fullName>
    </submittedName>
</protein>
<evidence type="ECO:0000313" key="3">
    <source>
        <dbReference type="Proteomes" id="UP000076128"/>
    </source>
</evidence>
<feature type="region of interest" description="Disordered" evidence="1">
    <location>
        <begin position="75"/>
        <end position="187"/>
    </location>
</feature>
<gene>
    <name evidence="2" type="ORF">AKL17_4228</name>
</gene>
<evidence type="ECO:0000313" key="2">
    <source>
        <dbReference type="EMBL" id="AMY71442.1"/>
    </source>
</evidence>
<dbReference type="EMBL" id="CP012661">
    <property type="protein sequence ID" value="AMY71442.1"/>
    <property type="molecule type" value="Genomic_DNA"/>
</dbReference>
<organism evidence="2 3">
    <name type="scientific">Frigidibacter mobilis</name>
    <dbReference type="NCBI Taxonomy" id="1335048"/>
    <lineage>
        <taxon>Bacteria</taxon>
        <taxon>Pseudomonadati</taxon>
        <taxon>Pseudomonadota</taxon>
        <taxon>Alphaproteobacteria</taxon>
        <taxon>Rhodobacterales</taxon>
        <taxon>Paracoccaceae</taxon>
        <taxon>Frigidibacter</taxon>
    </lineage>
</organism>
<keyword evidence="3" id="KW-1185">Reference proteome</keyword>
<evidence type="ECO:0000256" key="1">
    <source>
        <dbReference type="SAM" id="MobiDB-lite"/>
    </source>
</evidence>